<feature type="region of interest" description="Disordered" evidence="2">
    <location>
        <begin position="152"/>
        <end position="251"/>
    </location>
</feature>
<dbReference type="EMBL" id="SJPR01000004">
    <property type="protein sequence ID" value="TWT96136.1"/>
    <property type="molecule type" value="Genomic_DNA"/>
</dbReference>
<name>A0A5C6A9L5_9BACT</name>
<keyword evidence="6" id="KW-1185">Reference proteome</keyword>
<evidence type="ECO:0000256" key="3">
    <source>
        <dbReference type="SAM" id="SignalP"/>
    </source>
</evidence>
<dbReference type="PANTHER" id="PTHR15337:SF11">
    <property type="entry name" value="THIOREDOXIN DOMAIN-CONTAINING PROTEIN"/>
    <property type="match status" value="1"/>
</dbReference>
<sequence precursor="true">MRALVCNSVALWLVALGVTSTLAQSEGMPWRSDYQAARAEAQQTGKLLLVHFWTESCGPCKLLDARVFNQPQVGMAVSNEFVPVKVNANEAQQLAQAYGVTRVPTDVVVTPQGQVVQSFVSPATPMEYISATTQVAAYYHTQSGQAYAAATAGAPDSGSAFQSNATTTPTNAGPGDSQANPAYASFNRPAAAAPATTMASNPYASQPTTATPPTTAAQQAAAPQANQYAAAPQQPVAPAPVAQQPRQQVEPVMAKTTPALPQGSPALGFDGYCPVTMKNEWRWAKGDVRWGAIHEGRTYLFASQEAQQAFLSKPDAYSPVLAGSDPVAAVDQRQSVPGVREFAVEFEGRFYMFSNEQTLEKFWSNPTAYAQGAQRVASLPADAAFIR</sequence>
<reference evidence="5 6" key="1">
    <citation type="submission" date="2019-02" db="EMBL/GenBank/DDBJ databases">
        <title>Deep-cultivation of Planctomycetes and their phenomic and genomic characterization uncovers novel biology.</title>
        <authorList>
            <person name="Wiegand S."/>
            <person name="Jogler M."/>
            <person name="Boedeker C."/>
            <person name="Pinto D."/>
            <person name="Vollmers J."/>
            <person name="Rivas-Marin E."/>
            <person name="Kohn T."/>
            <person name="Peeters S.H."/>
            <person name="Heuer A."/>
            <person name="Rast P."/>
            <person name="Oberbeckmann S."/>
            <person name="Bunk B."/>
            <person name="Jeske O."/>
            <person name="Meyerdierks A."/>
            <person name="Storesund J.E."/>
            <person name="Kallscheuer N."/>
            <person name="Luecker S."/>
            <person name="Lage O.M."/>
            <person name="Pohl T."/>
            <person name="Merkel B.J."/>
            <person name="Hornburger P."/>
            <person name="Mueller R.-W."/>
            <person name="Bruemmer F."/>
            <person name="Labrenz M."/>
            <person name="Spormann A.M."/>
            <person name="Op Den Camp H."/>
            <person name="Overmann J."/>
            <person name="Amann R."/>
            <person name="Jetten M.S.M."/>
            <person name="Mascher T."/>
            <person name="Medema M.H."/>
            <person name="Devos D.P."/>
            <person name="Kaster A.-K."/>
            <person name="Ovreas L."/>
            <person name="Rohde M."/>
            <person name="Galperin M.Y."/>
            <person name="Jogler C."/>
        </authorList>
    </citation>
    <scope>NUCLEOTIDE SEQUENCE [LARGE SCALE GENOMIC DNA]</scope>
    <source>
        <strain evidence="5 6">Pla108</strain>
    </source>
</reference>
<dbReference type="SUPFAM" id="SSF52833">
    <property type="entry name" value="Thioredoxin-like"/>
    <property type="match status" value="1"/>
</dbReference>
<dbReference type="Pfam" id="PF13899">
    <property type="entry name" value="Thioredoxin_7"/>
    <property type="match status" value="1"/>
</dbReference>
<dbReference type="InterPro" id="IPR013766">
    <property type="entry name" value="Thioredoxin_domain"/>
</dbReference>
<proteinExistence type="predicted"/>
<feature type="domain" description="Thioredoxin" evidence="4">
    <location>
        <begin position="9"/>
        <end position="137"/>
    </location>
</feature>
<keyword evidence="1 3" id="KW-0732">Signal</keyword>
<dbReference type="InterPro" id="IPR036249">
    <property type="entry name" value="Thioredoxin-like_sf"/>
</dbReference>
<evidence type="ECO:0000259" key="4">
    <source>
        <dbReference type="PROSITE" id="PS51352"/>
    </source>
</evidence>
<dbReference type="InterPro" id="IPR051099">
    <property type="entry name" value="AGR/TXD"/>
</dbReference>
<accession>A0A5C6A9L5</accession>
<dbReference type="Gene3D" id="3.40.30.10">
    <property type="entry name" value="Glutaredoxin"/>
    <property type="match status" value="1"/>
</dbReference>
<evidence type="ECO:0000256" key="2">
    <source>
        <dbReference type="SAM" id="MobiDB-lite"/>
    </source>
</evidence>
<organism evidence="5 6">
    <name type="scientific">Botrimarina colliarenosi</name>
    <dbReference type="NCBI Taxonomy" id="2528001"/>
    <lineage>
        <taxon>Bacteria</taxon>
        <taxon>Pseudomonadati</taxon>
        <taxon>Planctomycetota</taxon>
        <taxon>Planctomycetia</taxon>
        <taxon>Pirellulales</taxon>
        <taxon>Lacipirellulaceae</taxon>
        <taxon>Botrimarina</taxon>
    </lineage>
</organism>
<evidence type="ECO:0000313" key="6">
    <source>
        <dbReference type="Proteomes" id="UP000317421"/>
    </source>
</evidence>
<dbReference type="CDD" id="cd02947">
    <property type="entry name" value="TRX_family"/>
    <property type="match status" value="1"/>
</dbReference>
<feature type="chain" id="PRO_5022723888" evidence="3">
    <location>
        <begin position="24"/>
        <end position="387"/>
    </location>
</feature>
<dbReference type="PANTHER" id="PTHR15337">
    <property type="entry name" value="ANTERIOR GRADIENT PROTEIN-RELATED"/>
    <property type="match status" value="1"/>
</dbReference>
<evidence type="ECO:0000256" key="1">
    <source>
        <dbReference type="ARBA" id="ARBA00022729"/>
    </source>
</evidence>
<dbReference type="RefSeq" id="WP_197526612.1">
    <property type="nucleotide sequence ID" value="NZ_SJPR01000004.1"/>
</dbReference>
<evidence type="ECO:0000313" key="5">
    <source>
        <dbReference type="EMBL" id="TWT96136.1"/>
    </source>
</evidence>
<gene>
    <name evidence="5" type="ORF">Pla108_32200</name>
</gene>
<dbReference type="PROSITE" id="PS51352">
    <property type="entry name" value="THIOREDOXIN_2"/>
    <property type="match status" value="1"/>
</dbReference>
<dbReference type="Proteomes" id="UP000317421">
    <property type="component" value="Unassembled WGS sequence"/>
</dbReference>
<feature type="compositionally biased region" description="Low complexity" evidence="2">
    <location>
        <begin position="181"/>
        <end position="251"/>
    </location>
</feature>
<comment type="caution">
    <text evidence="5">The sequence shown here is derived from an EMBL/GenBank/DDBJ whole genome shotgun (WGS) entry which is preliminary data.</text>
</comment>
<feature type="compositionally biased region" description="Polar residues" evidence="2">
    <location>
        <begin position="161"/>
        <end position="171"/>
    </location>
</feature>
<feature type="signal peptide" evidence="3">
    <location>
        <begin position="1"/>
        <end position="23"/>
    </location>
</feature>
<dbReference type="AlphaFoldDB" id="A0A5C6A9L5"/>
<protein>
    <submittedName>
        <fullName evidence="5">Thioredoxin 2</fullName>
    </submittedName>
</protein>